<dbReference type="InterPro" id="IPR033305">
    <property type="entry name" value="Hydin-like"/>
</dbReference>
<keyword evidence="3" id="KW-0963">Cytoplasm</keyword>
<sequence>MPELSHSAKEAANAKALAEANLVKHTELVIPDPVTRVRIERITERRIVKAVKNFKILTSVVKEVASIAGKDKKPAKGGAPAAAQTQEVLEEVTRWIVQPRATLDVVLQFCAEDPNTYEQVLRLGVVGSPQEFSFTARVTAAYPEMHRDPKNMFVKKLKAPQDSGSRIPVKTFMISKRAFEFGPLLIAPAAGVAAAGKAAKPDPKAKGAGAALPETQYTGKPSTVNNSDKIRFQNNGLFPAEFTLAFENEKDKVFTIQPDTFTLPPGESSEVTLNASPDILGDIKNNLVVCVKDNPEPFFVDVNCVGARPELSVDGKKDVTVDFGRMMLKRTESKTLTLKNDAVLPLKWKLIGADRLPPELTVDVTSGSLDVGGSVPLTVSFLSERSNAFNIPLKIEVSDFDQSALYEIIPFTLKAEAHDVIVEWTKELDFKTIRVGEVKKETIKLLNKGPYEVGFMFRLPRRLQELVTITPAEGTLRGMTGFKDAAIMQVEVAFRAADREVQITKKFGDIEASFFDPNAKELVYPVQNIGIKGEALYNKFVIKPAHINFGPCLYKQKKQATFDIQNTGCFEMKYRLFSFKDGLGKALEAPVEPAPGKKPDKKPAKKDKAEEVVELQLGAFAINPPVGVIPVGGSTTFTASINPDGSAHFHEVLGIHIEDRDPSTNKDGIPFDLEAESCIPGIVADLDAPEADSIFEEQQIVSRFDQFRKVQNVFAREDRVFSYGICLSGRRSAERFRLTNPFKIPCTVIVQVIPRGDAPDAKAAAEAFDVQKIEGGKLVIPPHENRYVTVGFTPNNLGTFSAFLEATVEGGVDPKTKQLRFELRGEGSLPNIAVEIPPPPPKVTETPATADPKAAKGAKPAAGGGKADKNKDAEEKQTPNLLTMPRTIVGTRCHRTITVRNVGDLTATIRFACPSSQNRMFSFPARGEDITLLPGAVEKYSVFFEPNSAGEFVGKIIMSLSDNHYEDTVISLVGEGYVDPFAFEGVDEYTENRLTIGDVYIGEPKKKTFAVKSYHMGLMRFKWTCPAGGTIDVSPSVGHMSPGVTRTFEATFCGNAPVAELAKCVLTCTSIAFSDTIDAPRMDWDSNATVAKWVPDDVKEDASSDEYALLRRPLRKLVEPVPEPEHSVTQDVNVAKDLFVQYTCDHTQYEIVFPDNCAAAKAIDFSCTKIFQQRTVSFSLKNTGKVQLPYSFAVARLAGGGDENSDVDDGDDDNNDVFTVFPVNGIVPPGGAQEVKVVFKPLGVATFRRTLVASLPYGNKPEYLIPLTGLSECPLVHFELPQSNYLLTRTEGDALTVDPDSCVVQFFSRGIKIRNSLKFMVLNPSNMSYDFEWDDVASKDGTGAISPFKCLTQRGTIHSGKKLEMIFEYTPESLKVKEAVWKFRIADQVSIPFLLVGQASEPEVYFSQNKLQFGQVIVGGKSKQTVTIENRENISYPFTFEKIGSSVVYISPQSGSVPPNGSVTVDVTFSPNAEESYNTMLVCRVKKVIAPLTVNVKGEGYTTHDSLRVQAPDGSTLQLSSTQTNVINLGAVQVNSKASRKITLSNQGRFNLDYRWSLPTNPAVTLSQMIGTVVPNTDTTIELCYAPSKEEALAAVKLQCKVTNGNTYTVLVSANAAHPNIVMNWKSFDFGPHFLSSITTGEAPPSATLTLTNKDKTLVAVDALFDNKEHLEIDATSFVIAPGERRDVRVQFTPKDTVVYNETLNFLLNGLTTVSAIITGEGVAPKVEILNRQVRFGTLRVGDKKEVEVKLQCKSKIATPIAFDKTIEAELAKLGLSIAPDTSVFLKPKETKSVMMTFRPPLRMRPFSNDLKFVVCGQELAFVNVSGSCQGAEVHVDNKTINFGTVVAGTRVTKKVVIMNTGDLQLNFNWNERKLDKDFSMNPVTGLIAPHSEQVCELTYHPPEANRDGKRDIEVRFDDAPTLTIGVFGNSVDRPNLTDTVLFNCRVRETATQKISIKNDSAEPWVIRPAIDNNVWSGPETVTIRARESGDYLVTYAPQTCTKNRPNAATDQGTAFFPLPTGNALLYRLEGSSDPPSMAAPPIEREVVAKAQHLEKLVVTNWLKVPQRFNVTMQWTHDPNDESVVVKGVSAIDVPPNATREYKLNFLSYKEGKFTGTVNFTNEDTHEYQFYNLAFTAKAPKESAAVNLVTQVRSRVVHEISLANPLPKAVTVTGKCDNPEVIFPVSVTIPAKTTTKVPVEFFPLVVKEYPPAKLVFAAAELGDFPFAVTLNGQAPAPEKAVRVNCSLGQSISTTLRFMHYSKAAVDFAFKFQDPKQTSFIKSNGQMVVKVNPCVDVRAGQEVSVDVTFEPSRLGEFKETIEMTSPIAGSYVFPIYGTCTVPQRQGPFEIRPNQNTTIPFKNVFAENITFTFATDSPNFVVGKPSEVIPSKKPTAVVVTYKCDDPNAVVRGKLTITGTSAADPTPVQWVYYLRGMKESEALAAGAPPAPAAKGKK</sequence>
<dbReference type="GO" id="GO:1904158">
    <property type="term" value="P:axonemal central apparatus assembly"/>
    <property type="evidence" value="ECO:0007669"/>
    <property type="project" value="TreeGrafter"/>
</dbReference>
<dbReference type="PANTHER" id="PTHR23053">
    <property type="entry name" value="DLEC1 DELETED IN LUNG AND ESOPHAGEAL CANCER 1"/>
    <property type="match status" value="1"/>
</dbReference>
<feature type="domain" description="HYDIN/VesB/CFA65-like Ig-like" evidence="8">
    <location>
        <begin position="1833"/>
        <end position="1927"/>
    </location>
</feature>
<keyword evidence="4" id="KW-0969">Cilium</keyword>
<dbReference type="Pfam" id="PF24507">
    <property type="entry name" value="Ig_CFAP65_4th"/>
    <property type="match status" value="1"/>
</dbReference>
<dbReference type="InterPro" id="IPR058536">
    <property type="entry name" value="Ig_CFAP65_4th"/>
</dbReference>
<feature type="compositionally biased region" description="Polar residues" evidence="6">
    <location>
        <begin position="215"/>
        <end position="226"/>
    </location>
</feature>
<comment type="subcellular location">
    <subcellularLocation>
        <location evidence="1">Cell projection</location>
        <location evidence="1">Cilium</location>
    </subcellularLocation>
    <subcellularLocation>
        <location evidence="2">Cytoplasm</location>
    </subcellularLocation>
</comment>
<dbReference type="PANTHER" id="PTHR23053:SF0">
    <property type="entry name" value="HYDROCEPHALUS-INDUCING PROTEIN HOMOLOG"/>
    <property type="match status" value="1"/>
</dbReference>
<feature type="region of interest" description="Disordered" evidence="6">
    <location>
        <begin position="830"/>
        <end position="881"/>
    </location>
</feature>
<accession>A0A0S4JH02</accession>
<name>A0A0S4JH02_BODSA</name>
<dbReference type="InterPro" id="IPR013783">
    <property type="entry name" value="Ig-like_fold"/>
</dbReference>
<feature type="domain" description="CFAP65 fourth Ig-like" evidence="9">
    <location>
        <begin position="1411"/>
        <end position="1502"/>
    </location>
</feature>
<dbReference type="InterPro" id="IPR053879">
    <property type="entry name" value="HYDIN_VesB_CFA65-like_Ig"/>
</dbReference>
<protein>
    <recommendedName>
        <fullName evidence="12">Abnormal spindle-like microcephaly-associated protein ASH domain-containing protein</fullName>
    </recommendedName>
</protein>
<dbReference type="GO" id="GO:0005930">
    <property type="term" value="C:axoneme"/>
    <property type="evidence" value="ECO:0007669"/>
    <property type="project" value="TreeGrafter"/>
</dbReference>
<keyword evidence="11" id="KW-1185">Reference proteome</keyword>
<evidence type="ECO:0000313" key="10">
    <source>
        <dbReference type="EMBL" id="CUG88730.1"/>
    </source>
</evidence>
<evidence type="ECO:0000256" key="3">
    <source>
        <dbReference type="ARBA" id="ARBA00022490"/>
    </source>
</evidence>
<reference evidence="11" key="1">
    <citation type="submission" date="2015-09" db="EMBL/GenBank/DDBJ databases">
        <authorList>
            <consortium name="Pathogen Informatics"/>
        </authorList>
    </citation>
    <scope>NUCLEOTIDE SEQUENCE [LARGE SCALE GENOMIC DNA]</scope>
    <source>
        <strain evidence="11">Lake Konstanz</strain>
    </source>
</reference>
<dbReference type="VEuPathDB" id="TriTrypDB:BSAL_17000"/>
<dbReference type="Proteomes" id="UP000051952">
    <property type="component" value="Unassembled WGS sequence"/>
</dbReference>
<evidence type="ECO:0000256" key="5">
    <source>
        <dbReference type="ARBA" id="ARBA00023273"/>
    </source>
</evidence>
<evidence type="ECO:0000256" key="1">
    <source>
        <dbReference type="ARBA" id="ARBA00004138"/>
    </source>
</evidence>
<evidence type="ECO:0000259" key="7">
    <source>
        <dbReference type="Pfam" id="PF15780"/>
    </source>
</evidence>
<evidence type="ECO:0000256" key="2">
    <source>
        <dbReference type="ARBA" id="ARBA00004496"/>
    </source>
</evidence>
<organism evidence="10 11">
    <name type="scientific">Bodo saltans</name>
    <name type="common">Flagellated protozoan</name>
    <dbReference type="NCBI Taxonomy" id="75058"/>
    <lineage>
        <taxon>Eukaryota</taxon>
        <taxon>Discoba</taxon>
        <taxon>Euglenozoa</taxon>
        <taxon>Kinetoplastea</taxon>
        <taxon>Metakinetoplastina</taxon>
        <taxon>Eubodonida</taxon>
        <taxon>Bodonidae</taxon>
        <taxon>Bodo</taxon>
    </lineage>
</organism>
<feature type="compositionally biased region" description="Low complexity" evidence="6">
    <location>
        <begin position="843"/>
        <end position="861"/>
    </location>
</feature>
<feature type="region of interest" description="Disordered" evidence="6">
    <location>
        <begin position="200"/>
        <end position="226"/>
    </location>
</feature>
<evidence type="ECO:0000256" key="4">
    <source>
        <dbReference type="ARBA" id="ARBA00023069"/>
    </source>
</evidence>
<dbReference type="Pfam" id="PF22544">
    <property type="entry name" value="HYDIN_VesB_CFA65-like_Ig"/>
    <property type="match status" value="2"/>
</dbReference>
<proteinExistence type="predicted"/>
<evidence type="ECO:0000256" key="6">
    <source>
        <dbReference type="SAM" id="MobiDB-lite"/>
    </source>
</evidence>
<dbReference type="EMBL" id="CYKH01001670">
    <property type="protein sequence ID" value="CUG88730.1"/>
    <property type="molecule type" value="Genomic_DNA"/>
</dbReference>
<dbReference type="OMA" id="PCEWFVQ"/>
<feature type="domain" description="HYDIN/VesB/CFA65-like Ig-like" evidence="8">
    <location>
        <begin position="1161"/>
        <end position="1257"/>
    </location>
</feature>
<dbReference type="InterPro" id="IPR031549">
    <property type="entry name" value="ASH"/>
</dbReference>
<dbReference type="GO" id="GO:0003341">
    <property type="term" value="P:cilium movement"/>
    <property type="evidence" value="ECO:0007669"/>
    <property type="project" value="TreeGrafter"/>
</dbReference>
<feature type="domain" description="Abnormal spindle-like microcephaly-associated protein ASH" evidence="7">
    <location>
        <begin position="1647"/>
        <end position="1712"/>
    </location>
</feature>
<evidence type="ECO:0000313" key="11">
    <source>
        <dbReference type="Proteomes" id="UP000051952"/>
    </source>
</evidence>
<dbReference type="Gene3D" id="2.60.40.10">
    <property type="entry name" value="Immunoglobulins"/>
    <property type="match status" value="13"/>
</dbReference>
<dbReference type="Pfam" id="PF15780">
    <property type="entry name" value="ASH"/>
    <property type="match status" value="1"/>
</dbReference>
<gene>
    <name evidence="10" type="ORF">BSAL_17000</name>
</gene>
<dbReference type="OrthoDB" id="442692at2759"/>
<feature type="compositionally biased region" description="Basic and acidic residues" evidence="6">
    <location>
        <begin position="866"/>
        <end position="877"/>
    </location>
</feature>
<evidence type="ECO:0000259" key="9">
    <source>
        <dbReference type="Pfam" id="PF24507"/>
    </source>
</evidence>
<evidence type="ECO:0008006" key="12">
    <source>
        <dbReference type="Google" id="ProtNLM"/>
    </source>
</evidence>
<dbReference type="NCBIfam" id="NF012200">
    <property type="entry name" value="choice_anch_D"/>
    <property type="match status" value="3"/>
</dbReference>
<evidence type="ECO:0000259" key="8">
    <source>
        <dbReference type="Pfam" id="PF22544"/>
    </source>
</evidence>
<keyword evidence="5" id="KW-0966">Cell projection</keyword>